<dbReference type="PANTHER" id="PTHR43433">
    <property type="entry name" value="HYDROLASE, ALPHA/BETA FOLD FAMILY PROTEIN"/>
    <property type="match status" value="1"/>
</dbReference>
<evidence type="ECO:0000313" key="3">
    <source>
        <dbReference type="Proteomes" id="UP000194664"/>
    </source>
</evidence>
<protein>
    <recommendedName>
        <fullName evidence="1">AB hydrolase-1 domain-containing protein</fullName>
    </recommendedName>
</protein>
<dbReference type="OrthoDB" id="8107794at2"/>
<proteinExistence type="predicted"/>
<dbReference type="InterPro" id="IPR029058">
    <property type="entry name" value="AB_hydrolase_fold"/>
</dbReference>
<dbReference type="InterPro" id="IPR000073">
    <property type="entry name" value="AB_hydrolase_1"/>
</dbReference>
<dbReference type="InterPro" id="IPR016032">
    <property type="entry name" value="Sig_transdc_resp-reg_C-effctor"/>
</dbReference>
<name>A0A251WZN4_9RHOB</name>
<accession>A0A251WZN4</accession>
<comment type="caution">
    <text evidence="2">The sequence shown here is derived from an EMBL/GenBank/DDBJ whole genome shotgun (WGS) entry which is preliminary data.</text>
</comment>
<evidence type="ECO:0000313" key="2">
    <source>
        <dbReference type="EMBL" id="OUD09950.1"/>
    </source>
</evidence>
<reference evidence="2 3" key="1">
    <citation type="submission" date="2016-12" db="EMBL/GenBank/DDBJ databases">
        <title>The draft genome sequence of HSLHS2.</title>
        <authorList>
            <person name="Hu D."/>
            <person name="Wang L."/>
            <person name="Shao Z."/>
        </authorList>
    </citation>
    <scope>NUCLEOTIDE SEQUENCE [LARGE SCALE GENOMIC DNA]</scope>
    <source>
        <strain evidence="2">MCCC 1A06712</strain>
    </source>
</reference>
<dbReference type="Pfam" id="PF00561">
    <property type="entry name" value="Abhydrolase_1"/>
    <property type="match status" value="1"/>
</dbReference>
<feature type="domain" description="AB hydrolase-1" evidence="1">
    <location>
        <begin position="300"/>
        <end position="496"/>
    </location>
</feature>
<dbReference type="PANTHER" id="PTHR43433:SF10">
    <property type="entry name" value="AB HYDROLASE-1 DOMAIN-CONTAINING PROTEIN"/>
    <property type="match status" value="1"/>
</dbReference>
<dbReference type="SUPFAM" id="SSF53474">
    <property type="entry name" value="alpha/beta-Hydrolases"/>
    <property type="match status" value="1"/>
</dbReference>
<dbReference type="EMBL" id="MSPP01000001">
    <property type="protein sequence ID" value="OUD09950.1"/>
    <property type="molecule type" value="Genomic_DNA"/>
</dbReference>
<dbReference type="RefSeq" id="WP_086449601.1">
    <property type="nucleotide sequence ID" value="NZ_MSPP01000001.1"/>
</dbReference>
<organism evidence="2 3">
    <name type="scientific">Marivivens niveibacter</name>
    <dbReference type="NCBI Taxonomy" id="1930667"/>
    <lineage>
        <taxon>Bacteria</taxon>
        <taxon>Pseudomonadati</taxon>
        <taxon>Pseudomonadota</taxon>
        <taxon>Alphaproteobacteria</taxon>
        <taxon>Rhodobacterales</taxon>
        <taxon>Paracoccaceae</taxon>
        <taxon>Marivivens group</taxon>
        <taxon>Marivivens</taxon>
    </lineage>
</organism>
<dbReference type="SUPFAM" id="SSF46894">
    <property type="entry name" value="C-terminal effector domain of the bipartite response regulators"/>
    <property type="match status" value="1"/>
</dbReference>
<dbReference type="GO" id="GO:0006355">
    <property type="term" value="P:regulation of DNA-templated transcription"/>
    <property type="evidence" value="ECO:0007669"/>
    <property type="project" value="InterPro"/>
</dbReference>
<dbReference type="Proteomes" id="UP000194664">
    <property type="component" value="Unassembled WGS sequence"/>
</dbReference>
<sequence length="508" mass="56584">MKDSPNSKSKLSQTVHSALPDLSVERFVDAATESDNSPYERFVFRAFAQCSFPIALFDQDNKLTYARDLDPIFPDTICDGGLSANGCAFAVKNDALFFIYDRIERWPDAPKGTKFFALHLDADRLSSIASNSAENAALTNSEYILLAHLLQGDDLRTAAESVGASYDTKRKQIQKVMDKLGLHSQSAMLKSIAMDVAARILDELFAQSQRDAEIALAKKHYGRDIIINRITIGDGVEIPVWDFGARTGRPILYFHSLLAPVIFSDDFALRLKQANLRLLMVPRHFLGFGEIASPDIRQARLIAQLAETVTYLSEDPMIVMGDSAGCAWAVRFARAHTELVSHLYLAATPQSGNAWKRSTLFSEVSTRVRQNERVINGLTRLYNLIARVPTLAKPALGHMYRHSDHDQETIKAAFDTGNLHQWLKLIANQAVHASMDELINLQRDWVSDLRNLNVPVTFLHGTTDPICPIDEIKELCNDIPQATLAEFDDAGHFVISQKFNQIITGLAA</sequence>
<dbReference type="AlphaFoldDB" id="A0A251WZN4"/>
<dbReference type="InterPro" id="IPR050471">
    <property type="entry name" value="AB_hydrolase"/>
</dbReference>
<dbReference type="InterPro" id="IPR036388">
    <property type="entry name" value="WH-like_DNA-bd_sf"/>
</dbReference>
<gene>
    <name evidence="2" type="ORF">BVC71_00025</name>
</gene>
<dbReference type="GO" id="GO:0003677">
    <property type="term" value="F:DNA binding"/>
    <property type="evidence" value="ECO:0007669"/>
    <property type="project" value="InterPro"/>
</dbReference>
<dbReference type="Gene3D" id="3.40.50.1820">
    <property type="entry name" value="alpha/beta hydrolase"/>
    <property type="match status" value="1"/>
</dbReference>
<keyword evidence="3" id="KW-1185">Reference proteome</keyword>
<dbReference type="Gene3D" id="1.10.10.10">
    <property type="entry name" value="Winged helix-like DNA-binding domain superfamily/Winged helix DNA-binding domain"/>
    <property type="match status" value="1"/>
</dbReference>
<evidence type="ECO:0000259" key="1">
    <source>
        <dbReference type="Pfam" id="PF00561"/>
    </source>
</evidence>